<feature type="compositionally biased region" description="Low complexity" evidence="1">
    <location>
        <begin position="83"/>
        <end position="95"/>
    </location>
</feature>
<sequence length="251" mass="27168">MNNHNEDEPQTPNNPPPVYTGTDDINTNPDALSCITASKEPPSVPSPHAPSPPTPSPSNATTAGTTKLNTSPSTDPNSRVFPSTSSNTTTTSTSSTHMIEFHHKGCPNCDISLIDEDLISSEDYEEVIGMMLSKAYDVIDVFHTGGPVVRDLELSAMWTESEQFIDLDSMDHDARKTLLCILKGNKDDYHLRVEFNTFPQQALGSGVLATATDNTPSSDSQPETKDKGGTYNSNEHYLGVQVPAPETNVKM</sequence>
<feature type="region of interest" description="Disordered" evidence="1">
    <location>
        <begin position="1"/>
        <end position="95"/>
    </location>
</feature>
<dbReference type="AlphaFoldDB" id="A0A194VMH0"/>
<dbReference type="EMBL" id="CM003098">
    <property type="protein sequence ID" value="KUI65197.1"/>
    <property type="molecule type" value="Genomic_DNA"/>
</dbReference>
<protein>
    <submittedName>
        <fullName evidence="2">Uncharacterized protein</fullName>
    </submittedName>
</protein>
<evidence type="ECO:0000313" key="3">
    <source>
        <dbReference type="Proteomes" id="UP000078559"/>
    </source>
</evidence>
<accession>A0A194VMH0</accession>
<keyword evidence="3" id="KW-1185">Reference proteome</keyword>
<proteinExistence type="predicted"/>
<feature type="compositionally biased region" description="Polar residues" evidence="1">
    <location>
        <begin position="67"/>
        <end position="82"/>
    </location>
</feature>
<feature type="region of interest" description="Disordered" evidence="1">
    <location>
        <begin position="209"/>
        <end position="235"/>
    </location>
</feature>
<feature type="compositionally biased region" description="Polar residues" evidence="1">
    <location>
        <begin position="211"/>
        <end position="221"/>
    </location>
</feature>
<dbReference type="OrthoDB" id="10594257at2759"/>
<evidence type="ECO:0000313" key="2">
    <source>
        <dbReference type="EMBL" id="KUI65197.1"/>
    </source>
</evidence>
<dbReference type="Proteomes" id="UP000078559">
    <property type="component" value="Chromosome 1"/>
</dbReference>
<evidence type="ECO:0000256" key="1">
    <source>
        <dbReference type="SAM" id="MobiDB-lite"/>
    </source>
</evidence>
<gene>
    <name evidence="2" type="ORF">VM1G_00842</name>
</gene>
<reference evidence="2" key="1">
    <citation type="submission" date="2014-12" db="EMBL/GenBank/DDBJ databases">
        <title>Genome Sequence of Valsa Canker Pathogens Uncovers a Specific Adaption of Colonization on Woody Bark.</title>
        <authorList>
            <person name="Yin Z."/>
            <person name="Liu H."/>
            <person name="Gao X."/>
            <person name="Li Z."/>
            <person name="Song N."/>
            <person name="Ke X."/>
            <person name="Dai Q."/>
            <person name="Wu Y."/>
            <person name="Sun Y."/>
            <person name="Xu J.-R."/>
            <person name="Kang Z.K."/>
            <person name="Wang L."/>
            <person name="Huang L."/>
        </authorList>
    </citation>
    <scope>NUCLEOTIDE SEQUENCE [LARGE SCALE GENOMIC DNA]</scope>
    <source>
        <strain evidence="2">03-8</strain>
    </source>
</reference>
<name>A0A194VMH0_CYTMA</name>
<feature type="compositionally biased region" description="Pro residues" evidence="1">
    <location>
        <begin position="42"/>
        <end position="56"/>
    </location>
</feature>
<organism evidence="2 3">
    <name type="scientific">Cytospora mali</name>
    <name type="common">Apple Valsa canker fungus</name>
    <name type="synonym">Valsa mali</name>
    <dbReference type="NCBI Taxonomy" id="578113"/>
    <lineage>
        <taxon>Eukaryota</taxon>
        <taxon>Fungi</taxon>
        <taxon>Dikarya</taxon>
        <taxon>Ascomycota</taxon>
        <taxon>Pezizomycotina</taxon>
        <taxon>Sordariomycetes</taxon>
        <taxon>Sordariomycetidae</taxon>
        <taxon>Diaporthales</taxon>
        <taxon>Cytosporaceae</taxon>
        <taxon>Cytospora</taxon>
    </lineage>
</organism>
<feature type="compositionally biased region" description="Low complexity" evidence="1">
    <location>
        <begin position="57"/>
        <end position="66"/>
    </location>
</feature>